<evidence type="ECO:0000256" key="1">
    <source>
        <dbReference type="SAM" id="Phobius"/>
    </source>
</evidence>
<feature type="transmembrane region" description="Helical" evidence="1">
    <location>
        <begin position="107"/>
        <end position="130"/>
    </location>
</feature>
<accession>A0AAD4N855</accession>
<comment type="caution">
    <text evidence="3">The sequence shown here is derived from an EMBL/GenBank/DDBJ whole genome shotgun (WGS) entry which is preliminary data.</text>
</comment>
<keyword evidence="1" id="KW-1133">Transmembrane helix</keyword>
<feature type="signal peptide" evidence="2">
    <location>
        <begin position="1"/>
        <end position="20"/>
    </location>
</feature>
<feature type="transmembrane region" description="Helical" evidence="1">
    <location>
        <begin position="58"/>
        <end position="81"/>
    </location>
</feature>
<dbReference type="Proteomes" id="UP001201812">
    <property type="component" value="Unassembled WGS sequence"/>
</dbReference>
<name>A0AAD4N855_9BILA</name>
<dbReference type="Pfam" id="PF10318">
    <property type="entry name" value="7TM_GPCR_Srh"/>
    <property type="match status" value="1"/>
</dbReference>
<proteinExistence type="predicted"/>
<keyword evidence="1" id="KW-0812">Transmembrane</keyword>
<keyword evidence="1" id="KW-0472">Membrane</keyword>
<evidence type="ECO:0000256" key="2">
    <source>
        <dbReference type="SAM" id="SignalP"/>
    </source>
</evidence>
<keyword evidence="4" id="KW-1185">Reference proteome</keyword>
<feature type="chain" id="PRO_5041970208" evidence="2">
    <location>
        <begin position="21"/>
        <end position="203"/>
    </location>
</feature>
<sequence>MSISTFIFLIPASFLLKIKTNPVDYITQHKNQPNALFLANFAHISGCLYSGVETSEKAIMISSFYFGFELILACMFVYVYVSSMKSMSNNIRKYNISRKTAQMQRTMFNAIVGQILFAVMVYILPINAMLVTMSDIFTYSISISMFMQLIMLSYAPICSLCMILLVTHFRNEILGWFPRFGRERRERSTTAMTTFTVTRFATV</sequence>
<gene>
    <name evidence="3" type="ORF">DdX_06726</name>
</gene>
<dbReference type="EMBL" id="JAKKPZ010000008">
    <property type="protein sequence ID" value="KAI1718305.1"/>
    <property type="molecule type" value="Genomic_DNA"/>
</dbReference>
<evidence type="ECO:0000313" key="4">
    <source>
        <dbReference type="Proteomes" id="UP001201812"/>
    </source>
</evidence>
<reference evidence="3" key="1">
    <citation type="submission" date="2022-01" db="EMBL/GenBank/DDBJ databases">
        <title>Genome Sequence Resource for Two Populations of Ditylenchus destructor, the Migratory Endoparasitic Phytonematode.</title>
        <authorList>
            <person name="Zhang H."/>
            <person name="Lin R."/>
            <person name="Xie B."/>
        </authorList>
    </citation>
    <scope>NUCLEOTIDE SEQUENCE</scope>
    <source>
        <strain evidence="3">BazhouSP</strain>
    </source>
</reference>
<dbReference type="InterPro" id="IPR019422">
    <property type="entry name" value="7TM_GPCR_serpentine_rcpt_Srh"/>
</dbReference>
<evidence type="ECO:0000313" key="3">
    <source>
        <dbReference type="EMBL" id="KAI1718305.1"/>
    </source>
</evidence>
<feature type="transmembrane region" description="Helical" evidence="1">
    <location>
        <begin position="136"/>
        <end position="166"/>
    </location>
</feature>
<keyword evidence="2" id="KW-0732">Signal</keyword>
<dbReference type="AlphaFoldDB" id="A0AAD4N855"/>
<organism evidence="3 4">
    <name type="scientific">Ditylenchus destructor</name>
    <dbReference type="NCBI Taxonomy" id="166010"/>
    <lineage>
        <taxon>Eukaryota</taxon>
        <taxon>Metazoa</taxon>
        <taxon>Ecdysozoa</taxon>
        <taxon>Nematoda</taxon>
        <taxon>Chromadorea</taxon>
        <taxon>Rhabditida</taxon>
        <taxon>Tylenchina</taxon>
        <taxon>Tylenchomorpha</taxon>
        <taxon>Sphaerularioidea</taxon>
        <taxon>Anguinidae</taxon>
        <taxon>Anguininae</taxon>
        <taxon>Ditylenchus</taxon>
    </lineage>
</organism>
<protein>
    <submittedName>
        <fullName evidence="3">Serpentine type 7TM GPCR chemoreceptor srh domain-containing protein</fullName>
    </submittedName>
</protein>